<accession>A0A1U7HF20</accession>
<sequence>MNLTKNLKSLEATVSKLVAKAWMDDEFRKRFISEPTEILREAGVFVEDFVKIVVNQGSTNTPVLQGADGEMTVYQINLPPKPSDLTDEQIGAWSLGGVDVALACRSCC</sequence>
<dbReference type="EMBL" id="MRCB01000015">
    <property type="protein sequence ID" value="OKH22159.1"/>
    <property type="molecule type" value="Genomic_DNA"/>
</dbReference>
<name>A0A1U7HF20_9CYAN</name>
<dbReference type="GO" id="GO:0046914">
    <property type="term" value="F:transition metal ion binding"/>
    <property type="evidence" value="ECO:0007669"/>
    <property type="project" value="InterPro"/>
</dbReference>
<evidence type="ECO:0000313" key="2">
    <source>
        <dbReference type="Proteomes" id="UP000186868"/>
    </source>
</evidence>
<keyword evidence="2" id="KW-1185">Reference proteome</keyword>
<organism evidence="1 2">
    <name type="scientific">Hydrococcus rivularis NIES-593</name>
    <dbReference type="NCBI Taxonomy" id="1921803"/>
    <lineage>
        <taxon>Bacteria</taxon>
        <taxon>Bacillati</taxon>
        <taxon>Cyanobacteriota</taxon>
        <taxon>Cyanophyceae</taxon>
        <taxon>Pleurocapsales</taxon>
        <taxon>Hydrococcaceae</taxon>
        <taxon>Hydrococcus</taxon>
    </lineage>
</organism>
<reference evidence="1 2" key="1">
    <citation type="submission" date="2016-11" db="EMBL/GenBank/DDBJ databases">
        <title>Draft Genome Sequences of Nine Cyanobacterial Strains from Diverse Habitats.</title>
        <authorList>
            <person name="Zhu T."/>
            <person name="Hou S."/>
            <person name="Lu X."/>
            <person name="Hess W.R."/>
        </authorList>
    </citation>
    <scope>NUCLEOTIDE SEQUENCE [LARGE SCALE GENOMIC DNA]</scope>
    <source>
        <strain evidence="1 2">NIES-593</strain>
    </source>
</reference>
<dbReference type="SUPFAM" id="SSF56209">
    <property type="entry name" value="Nitrile hydratase alpha chain"/>
    <property type="match status" value="1"/>
</dbReference>
<evidence type="ECO:0000313" key="1">
    <source>
        <dbReference type="EMBL" id="OKH22159.1"/>
    </source>
</evidence>
<dbReference type="Gene3D" id="3.90.330.10">
    <property type="entry name" value="Nitrile hydratase alpha /Thiocyanate hydrolase gamma"/>
    <property type="match status" value="1"/>
</dbReference>
<dbReference type="GO" id="GO:0003824">
    <property type="term" value="F:catalytic activity"/>
    <property type="evidence" value="ECO:0007669"/>
    <property type="project" value="InterPro"/>
</dbReference>
<dbReference type="OrthoDB" id="583664at2"/>
<protein>
    <recommendedName>
        <fullName evidence="3">NHLP leader peptide family natural product</fullName>
    </recommendedName>
</protein>
<gene>
    <name evidence="1" type="ORF">NIES593_13230</name>
</gene>
<proteinExistence type="predicted"/>
<dbReference type="RefSeq" id="WP_083602442.1">
    <property type="nucleotide sequence ID" value="NZ_MRCB01000015.1"/>
</dbReference>
<dbReference type="InterPro" id="IPR036648">
    <property type="entry name" value="CN_Hdrase_a/SCN_Hdrase_g_sf"/>
</dbReference>
<dbReference type="Proteomes" id="UP000186868">
    <property type="component" value="Unassembled WGS sequence"/>
</dbReference>
<dbReference type="AlphaFoldDB" id="A0A1U7HF20"/>
<evidence type="ECO:0008006" key="3">
    <source>
        <dbReference type="Google" id="ProtNLM"/>
    </source>
</evidence>
<comment type="caution">
    <text evidence="1">The sequence shown here is derived from an EMBL/GenBank/DDBJ whole genome shotgun (WGS) entry which is preliminary data.</text>
</comment>
<dbReference type="STRING" id="1921803.NIES593_13230"/>